<dbReference type="AlphaFoldDB" id="A0AAN7SFA3"/>
<accession>A0AAN7SFA3</accession>
<keyword evidence="3" id="KW-1185">Reference proteome</keyword>
<evidence type="ECO:0000313" key="3">
    <source>
        <dbReference type="Proteomes" id="UP001353858"/>
    </source>
</evidence>
<dbReference type="Pfam" id="PF13896">
    <property type="entry name" value="Glyco_transf_49"/>
    <property type="match status" value="1"/>
</dbReference>
<organism evidence="2 3">
    <name type="scientific">Aquatica leii</name>
    <dbReference type="NCBI Taxonomy" id="1421715"/>
    <lineage>
        <taxon>Eukaryota</taxon>
        <taxon>Metazoa</taxon>
        <taxon>Ecdysozoa</taxon>
        <taxon>Arthropoda</taxon>
        <taxon>Hexapoda</taxon>
        <taxon>Insecta</taxon>
        <taxon>Pterygota</taxon>
        <taxon>Neoptera</taxon>
        <taxon>Endopterygota</taxon>
        <taxon>Coleoptera</taxon>
        <taxon>Polyphaga</taxon>
        <taxon>Elateriformia</taxon>
        <taxon>Elateroidea</taxon>
        <taxon>Lampyridae</taxon>
        <taxon>Luciolinae</taxon>
        <taxon>Aquatica</taxon>
    </lineage>
</organism>
<sequence length="488" mass="56464">MKKTSKKRTKLESDASNHLDKEDVEDNETMSETETENAYSSESESSEGQFTPELSETDSEIFKRQEIPIKVPIEEEKYYAVYYEDRCLHSTGKPKDDPTYPFSSCRFNGNLLEAQSAVRNLTKCNNNFSTYKLQNKNGYIILNNYVISSKRFACEESVTYATHADYTFLDNLKPLLERWNGPISLAIHAPGADFNKTVDSIIYLRNCVDLVKELVTFHLYFLEQHSPYKIPEPDSILDLTYDCSSDPPFIGAKRENMYVTENNLTYPINVGRNVARTMSETYFMITSDIELYPNPNIIPDFLKLIAGCEYKIIPYKPVVFVLHIFEIKKQIPIPSTKSQLIKLLEKGAVIPFHKKICAVCHTIPKFEEWKKTNQSEGLQIFNIGSRTGAYYHWEPIYIGTNAEPKYDERLTWEGMKDKVVQGYELCLMNYSFLVLDNAFLIHKPGIKVSDPDKNKWRKRFIDINDNLIDNTILPEIKKRYKSTSQCQL</sequence>
<evidence type="ECO:0000313" key="2">
    <source>
        <dbReference type="EMBL" id="KAK4879182.1"/>
    </source>
</evidence>
<evidence type="ECO:0000256" key="1">
    <source>
        <dbReference type="SAM" id="MobiDB-lite"/>
    </source>
</evidence>
<evidence type="ECO:0008006" key="4">
    <source>
        <dbReference type="Google" id="ProtNLM"/>
    </source>
</evidence>
<reference evidence="3" key="1">
    <citation type="submission" date="2023-01" db="EMBL/GenBank/DDBJ databases">
        <title>Key to firefly adult light organ development and bioluminescence: homeobox transcription factors regulate luciferase expression and transportation to peroxisome.</title>
        <authorList>
            <person name="Fu X."/>
        </authorList>
    </citation>
    <scope>NUCLEOTIDE SEQUENCE [LARGE SCALE GENOMIC DNA]</scope>
</reference>
<feature type="compositionally biased region" description="Acidic residues" evidence="1">
    <location>
        <begin position="22"/>
        <end position="35"/>
    </location>
</feature>
<protein>
    <recommendedName>
        <fullName evidence="4">Beta-1,4-glucuronyltransferase 1</fullName>
    </recommendedName>
</protein>
<comment type="caution">
    <text evidence="2">The sequence shown here is derived from an EMBL/GenBank/DDBJ whole genome shotgun (WGS) entry which is preliminary data.</text>
</comment>
<dbReference type="EMBL" id="JARPUR010000003">
    <property type="protein sequence ID" value="KAK4879182.1"/>
    <property type="molecule type" value="Genomic_DNA"/>
</dbReference>
<proteinExistence type="predicted"/>
<feature type="region of interest" description="Disordered" evidence="1">
    <location>
        <begin position="1"/>
        <end position="57"/>
    </location>
</feature>
<name>A0AAN7SFA3_9COLE</name>
<dbReference type="Proteomes" id="UP001353858">
    <property type="component" value="Unassembled WGS sequence"/>
</dbReference>
<dbReference type="PANTHER" id="PTHR47412">
    <property type="entry name" value="FI01434P-RELATED"/>
    <property type="match status" value="1"/>
</dbReference>
<feature type="compositionally biased region" description="Basic and acidic residues" evidence="1">
    <location>
        <begin position="10"/>
        <end position="21"/>
    </location>
</feature>
<feature type="compositionally biased region" description="Low complexity" evidence="1">
    <location>
        <begin position="36"/>
        <end position="47"/>
    </location>
</feature>
<gene>
    <name evidence="2" type="ORF">RN001_007328</name>
</gene>
<dbReference type="PANTHER" id="PTHR47412:SF1">
    <property type="entry name" value="FI01434P-RELATED"/>
    <property type="match status" value="1"/>
</dbReference>